<name>A0A518AML3_9BACT</name>
<keyword evidence="4" id="KW-0411">Iron-sulfur</keyword>
<dbReference type="PROSITE" id="PS51296">
    <property type="entry name" value="RIESKE"/>
    <property type="match status" value="1"/>
</dbReference>
<evidence type="ECO:0000256" key="4">
    <source>
        <dbReference type="ARBA" id="ARBA00023014"/>
    </source>
</evidence>
<dbReference type="OrthoDB" id="9795104at2"/>
<accession>A0A518AML3</accession>
<dbReference type="InterPro" id="IPR017941">
    <property type="entry name" value="Rieske_2Fe-2S"/>
</dbReference>
<keyword evidence="6" id="KW-0223">Dioxygenase</keyword>
<keyword evidence="3" id="KW-0408">Iron</keyword>
<keyword evidence="1" id="KW-0001">2Fe-2S</keyword>
<keyword evidence="7" id="KW-1185">Reference proteome</keyword>
<dbReference type="GO" id="GO:0046872">
    <property type="term" value="F:metal ion binding"/>
    <property type="evidence" value="ECO:0007669"/>
    <property type="project" value="UniProtKB-KW"/>
</dbReference>
<evidence type="ECO:0000313" key="6">
    <source>
        <dbReference type="EMBL" id="QDU55969.1"/>
    </source>
</evidence>
<protein>
    <submittedName>
        <fullName evidence="6">3-phenylpropionate/cinnamic acid dioxygenase ferredoxin subunit</fullName>
    </submittedName>
</protein>
<evidence type="ECO:0000256" key="3">
    <source>
        <dbReference type="ARBA" id="ARBA00023004"/>
    </source>
</evidence>
<organism evidence="6 7">
    <name type="scientific">Aeoliella mucimassa</name>
    <dbReference type="NCBI Taxonomy" id="2527972"/>
    <lineage>
        <taxon>Bacteria</taxon>
        <taxon>Pseudomonadati</taxon>
        <taxon>Planctomycetota</taxon>
        <taxon>Planctomycetia</taxon>
        <taxon>Pirellulales</taxon>
        <taxon>Lacipirellulaceae</taxon>
        <taxon>Aeoliella</taxon>
    </lineage>
</organism>
<dbReference type="GO" id="GO:0051537">
    <property type="term" value="F:2 iron, 2 sulfur cluster binding"/>
    <property type="evidence" value="ECO:0007669"/>
    <property type="project" value="UniProtKB-KW"/>
</dbReference>
<reference evidence="6 7" key="1">
    <citation type="submission" date="2019-02" db="EMBL/GenBank/DDBJ databases">
        <title>Deep-cultivation of Planctomycetes and their phenomic and genomic characterization uncovers novel biology.</title>
        <authorList>
            <person name="Wiegand S."/>
            <person name="Jogler M."/>
            <person name="Boedeker C."/>
            <person name="Pinto D."/>
            <person name="Vollmers J."/>
            <person name="Rivas-Marin E."/>
            <person name="Kohn T."/>
            <person name="Peeters S.H."/>
            <person name="Heuer A."/>
            <person name="Rast P."/>
            <person name="Oberbeckmann S."/>
            <person name="Bunk B."/>
            <person name="Jeske O."/>
            <person name="Meyerdierks A."/>
            <person name="Storesund J.E."/>
            <person name="Kallscheuer N."/>
            <person name="Luecker S."/>
            <person name="Lage O.M."/>
            <person name="Pohl T."/>
            <person name="Merkel B.J."/>
            <person name="Hornburger P."/>
            <person name="Mueller R.-W."/>
            <person name="Bruemmer F."/>
            <person name="Labrenz M."/>
            <person name="Spormann A.M."/>
            <person name="Op den Camp H."/>
            <person name="Overmann J."/>
            <person name="Amann R."/>
            <person name="Jetten M.S.M."/>
            <person name="Mascher T."/>
            <person name="Medema M.H."/>
            <person name="Devos D.P."/>
            <person name="Kaster A.-K."/>
            <person name="Ovreas L."/>
            <person name="Rohde M."/>
            <person name="Galperin M.Y."/>
            <person name="Jogler C."/>
        </authorList>
    </citation>
    <scope>NUCLEOTIDE SEQUENCE [LARGE SCALE GENOMIC DNA]</scope>
    <source>
        <strain evidence="6 7">Pan181</strain>
    </source>
</reference>
<dbReference type="KEGG" id="amuc:Pan181_21710"/>
<dbReference type="PANTHER" id="PTHR21496">
    <property type="entry name" value="FERREDOXIN-RELATED"/>
    <property type="match status" value="1"/>
</dbReference>
<keyword evidence="2" id="KW-0479">Metal-binding</keyword>
<sequence>MTDFQTIAKVGSLAEGQGTSLEHQGRLIALFLHKGEYFAIDDRCPHQGASLGAGYLDDEGAVACPWHAWRFSICDGTWCDNPRLKVDSYEIRVEGDEIQVRLPE</sequence>
<dbReference type="Pfam" id="PF00355">
    <property type="entry name" value="Rieske"/>
    <property type="match status" value="1"/>
</dbReference>
<dbReference type="PANTHER" id="PTHR21496:SF23">
    <property type="entry name" value="3-PHENYLPROPIONATE_CINNAMIC ACID DIOXYGENASE FERREDOXIN SUBUNIT"/>
    <property type="match status" value="1"/>
</dbReference>
<keyword evidence="6" id="KW-0560">Oxidoreductase</keyword>
<feature type="domain" description="Rieske" evidence="5">
    <location>
        <begin position="7"/>
        <end position="100"/>
    </location>
</feature>
<dbReference type="GO" id="GO:0051213">
    <property type="term" value="F:dioxygenase activity"/>
    <property type="evidence" value="ECO:0007669"/>
    <property type="project" value="UniProtKB-KW"/>
</dbReference>
<dbReference type="InterPro" id="IPR036922">
    <property type="entry name" value="Rieske_2Fe-2S_sf"/>
</dbReference>
<evidence type="ECO:0000256" key="2">
    <source>
        <dbReference type="ARBA" id="ARBA00022723"/>
    </source>
</evidence>
<dbReference type="SUPFAM" id="SSF50022">
    <property type="entry name" value="ISP domain"/>
    <property type="match status" value="1"/>
</dbReference>
<evidence type="ECO:0000259" key="5">
    <source>
        <dbReference type="PROSITE" id="PS51296"/>
    </source>
</evidence>
<evidence type="ECO:0000256" key="1">
    <source>
        <dbReference type="ARBA" id="ARBA00022714"/>
    </source>
</evidence>
<dbReference type="Gene3D" id="2.102.10.10">
    <property type="entry name" value="Rieske [2Fe-2S] iron-sulphur domain"/>
    <property type="match status" value="1"/>
</dbReference>
<dbReference type="Proteomes" id="UP000315750">
    <property type="component" value="Chromosome"/>
</dbReference>
<dbReference type="EMBL" id="CP036278">
    <property type="protein sequence ID" value="QDU55969.1"/>
    <property type="molecule type" value="Genomic_DNA"/>
</dbReference>
<gene>
    <name evidence="6" type="primary">hcaC</name>
    <name evidence="6" type="ORF">Pan181_21710</name>
</gene>
<dbReference type="AlphaFoldDB" id="A0A518AML3"/>
<proteinExistence type="predicted"/>
<evidence type="ECO:0000313" key="7">
    <source>
        <dbReference type="Proteomes" id="UP000315750"/>
    </source>
</evidence>
<dbReference type="RefSeq" id="WP_145246745.1">
    <property type="nucleotide sequence ID" value="NZ_CP036278.1"/>
</dbReference>